<keyword evidence="2" id="KW-0963">Cytoplasm</keyword>
<gene>
    <name evidence="7" type="ORF">Aconfl_35780</name>
</gene>
<proteinExistence type="inferred from homology"/>
<evidence type="ECO:0000256" key="1">
    <source>
        <dbReference type="ARBA" id="ARBA00009998"/>
    </source>
</evidence>
<comment type="similarity">
    <text evidence="1">Belongs to the XseB family.</text>
</comment>
<keyword evidence="3" id="KW-0540">Nuclease</keyword>
<evidence type="ECO:0000256" key="5">
    <source>
        <dbReference type="ARBA" id="ARBA00022839"/>
    </source>
</evidence>
<keyword evidence="4" id="KW-0378">Hydrolase</keyword>
<evidence type="ECO:0000256" key="6">
    <source>
        <dbReference type="NCBIfam" id="TIGR01280"/>
    </source>
</evidence>
<evidence type="ECO:0000313" key="7">
    <source>
        <dbReference type="EMBL" id="GMQ30935.1"/>
    </source>
</evidence>
<evidence type="ECO:0000256" key="4">
    <source>
        <dbReference type="ARBA" id="ARBA00022801"/>
    </source>
</evidence>
<reference evidence="7 8" key="1">
    <citation type="submission" date="2023-08" db="EMBL/GenBank/DDBJ databases">
        <title>Draft genome sequence of Algoriphagus confluentis.</title>
        <authorList>
            <person name="Takatani N."/>
            <person name="Hosokawa M."/>
            <person name="Sawabe T."/>
        </authorList>
    </citation>
    <scope>NUCLEOTIDE SEQUENCE [LARGE SCALE GENOMIC DNA]</scope>
    <source>
        <strain evidence="7 8">NBRC 111222</strain>
    </source>
</reference>
<accession>A0ABQ6PSG4</accession>
<evidence type="ECO:0000313" key="8">
    <source>
        <dbReference type="Proteomes" id="UP001338309"/>
    </source>
</evidence>
<dbReference type="InterPro" id="IPR003761">
    <property type="entry name" value="Exonuc_VII_S"/>
</dbReference>
<dbReference type="RefSeq" id="WP_338225638.1">
    <property type="nucleotide sequence ID" value="NZ_BTPD01000013.1"/>
</dbReference>
<comment type="caution">
    <text evidence="7">The sequence shown here is derived from an EMBL/GenBank/DDBJ whole genome shotgun (WGS) entry which is preliminary data.</text>
</comment>
<keyword evidence="5" id="KW-0269">Exonuclease</keyword>
<dbReference type="Proteomes" id="UP001338309">
    <property type="component" value="Unassembled WGS sequence"/>
</dbReference>
<dbReference type="NCBIfam" id="TIGR01280">
    <property type="entry name" value="xseB"/>
    <property type="match status" value="1"/>
</dbReference>
<dbReference type="Pfam" id="PF02609">
    <property type="entry name" value="Exonuc_VII_S"/>
    <property type="match status" value="1"/>
</dbReference>
<evidence type="ECO:0000256" key="3">
    <source>
        <dbReference type="ARBA" id="ARBA00022722"/>
    </source>
</evidence>
<evidence type="ECO:0000256" key="2">
    <source>
        <dbReference type="ARBA" id="ARBA00022490"/>
    </source>
</evidence>
<sequence length="62" mass="7065">MSETSYTQAMQRLELILSQLEEGNKTVDELSDLVKEAAALVKFCREKLRTTEVEIQKAFDGE</sequence>
<dbReference type="InterPro" id="IPR037004">
    <property type="entry name" value="Exonuc_VII_ssu_sf"/>
</dbReference>
<dbReference type="EC" id="3.1.11.6" evidence="6"/>
<organism evidence="7 8">
    <name type="scientific">Algoriphagus confluentis</name>
    <dbReference type="NCBI Taxonomy" id="1697556"/>
    <lineage>
        <taxon>Bacteria</taxon>
        <taxon>Pseudomonadati</taxon>
        <taxon>Bacteroidota</taxon>
        <taxon>Cytophagia</taxon>
        <taxon>Cytophagales</taxon>
        <taxon>Cyclobacteriaceae</taxon>
        <taxon>Algoriphagus</taxon>
    </lineage>
</organism>
<dbReference type="EMBL" id="BTPD01000013">
    <property type="protein sequence ID" value="GMQ30935.1"/>
    <property type="molecule type" value="Genomic_DNA"/>
</dbReference>
<protein>
    <recommendedName>
        <fullName evidence="6">Exodeoxyribonuclease VII small subunit</fullName>
        <ecNumber evidence="6">3.1.11.6</ecNumber>
    </recommendedName>
</protein>
<keyword evidence="8" id="KW-1185">Reference proteome</keyword>
<dbReference type="SUPFAM" id="SSF116842">
    <property type="entry name" value="XseB-like"/>
    <property type="match status" value="1"/>
</dbReference>
<dbReference type="Gene3D" id="1.10.287.1040">
    <property type="entry name" value="Exonuclease VII, small subunit"/>
    <property type="match status" value="1"/>
</dbReference>
<name>A0ABQ6PSG4_9BACT</name>